<evidence type="ECO:0000313" key="1">
    <source>
        <dbReference type="EMBL" id="MFF3228917.1"/>
    </source>
</evidence>
<evidence type="ECO:0000313" key="2">
    <source>
        <dbReference type="Proteomes" id="UP001601948"/>
    </source>
</evidence>
<dbReference type="RefSeq" id="WP_387726095.1">
    <property type="nucleotide sequence ID" value="NZ_JBIAPI010000016.1"/>
</dbReference>
<protein>
    <submittedName>
        <fullName evidence="1">Uncharacterized protein</fullName>
    </submittedName>
</protein>
<dbReference type="Proteomes" id="UP001601948">
    <property type="component" value="Unassembled WGS sequence"/>
</dbReference>
<reference evidence="1 2" key="1">
    <citation type="submission" date="2024-10" db="EMBL/GenBank/DDBJ databases">
        <title>The Natural Products Discovery Center: Release of the First 8490 Sequenced Strains for Exploring Actinobacteria Biosynthetic Diversity.</title>
        <authorList>
            <person name="Kalkreuter E."/>
            <person name="Kautsar S.A."/>
            <person name="Yang D."/>
            <person name="Bader C.D."/>
            <person name="Teijaro C.N."/>
            <person name="Fluegel L."/>
            <person name="Davis C.M."/>
            <person name="Simpson J.R."/>
            <person name="Lauterbach L."/>
            <person name="Steele A.D."/>
            <person name="Gui C."/>
            <person name="Meng S."/>
            <person name="Li G."/>
            <person name="Viehrig K."/>
            <person name="Ye F."/>
            <person name="Su P."/>
            <person name="Kiefer A.F."/>
            <person name="Nichols A."/>
            <person name="Cepeda A.J."/>
            <person name="Yan W."/>
            <person name="Fan B."/>
            <person name="Jiang Y."/>
            <person name="Adhikari A."/>
            <person name="Zheng C.-J."/>
            <person name="Schuster L."/>
            <person name="Cowan T.M."/>
            <person name="Smanski M.J."/>
            <person name="Chevrette M.G."/>
            <person name="De Carvalho L.P.S."/>
            <person name="Shen B."/>
        </authorList>
    </citation>
    <scope>NUCLEOTIDE SEQUENCE [LARGE SCALE GENOMIC DNA]</scope>
    <source>
        <strain evidence="1 2">NPDC003040</strain>
    </source>
</reference>
<accession>A0ABW6R5W7</accession>
<keyword evidence="2" id="KW-1185">Reference proteome</keyword>
<organism evidence="1 2">
    <name type="scientific">Nocardia suismassiliense</name>
    <dbReference type="NCBI Taxonomy" id="2077092"/>
    <lineage>
        <taxon>Bacteria</taxon>
        <taxon>Bacillati</taxon>
        <taxon>Actinomycetota</taxon>
        <taxon>Actinomycetes</taxon>
        <taxon>Mycobacteriales</taxon>
        <taxon>Nocardiaceae</taxon>
        <taxon>Nocardia</taxon>
    </lineage>
</organism>
<name>A0ABW6R5W7_9NOCA</name>
<proteinExistence type="predicted"/>
<gene>
    <name evidence="1" type="ORF">ACFYV7_39445</name>
</gene>
<dbReference type="EMBL" id="JBIAPI010000016">
    <property type="protein sequence ID" value="MFF3228917.1"/>
    <property type="molecule type" value="Genomic_DNA"/>
</dbReference>
<sequence>MGSVGLQFLDIPVHLPGNIQACGDPRHEATFATQRCTPLGRAPSTITREVVGNHRIGLLLVQED</sequence>
<comment type="caution">
    <text evidence="1">The sequence shown here is derived from an EMBL/GenBank/DDBJ whole genome shotgun (WGS) entry which is preliminary data.</text>
</comment>